<feature type="region of interest" description="Disordered" evidence="1">
    <location>
        <begin position="61"/>
        <end position="110"/>
    </location>
</feature>
<sequence length="169" mass="17611">MAEMEAAGEDLGLLTKIRPPCIEDAGLEDCALPPHSIQEAFLKAAAAVGSRAISVLIDDEDDRGCVNDPGTEKSPPSDALVGLAPEGRVPGPCATEKSGALGGNGVSGSDVKGARIEEEMEKKDELVVVGGGVDDGDGAEDCVDGLRGLKIKEKTEEREDEEREEAYFS</sequence>
<dbReference type="AlphaFoldDB" id="A0A7C9CHZ6"/>
<dbReference type="EMBL" id="GISG01010718">
    <property type="protein sequence ID" value="MBA4616243.1"/>
    <property type="molecule type" value="Transcribed_RNA"/>
</dbReference>
<evidence type="ECO:0000313" key="2">
    <source>
        <dbReference type="EMBL" id="MBA4616243.1"/>
    </source>
</evidence>
<reference evidence="2" key="2">
    <citation type="submission" date="2020-07" db="EMBL/GenBank/DDBJ databases">
        <authorList>
            <person name="Vera ALvarez R."/>
            <person name="Arias-Moreno D.M."/>
            <person name="Jimenez-Jacinto V."/>
            <person name="Jimenez-Bremont J.F."/>
            <person name="Swaminathan K."/>
            <person name="Moose S.P."/>
            <person name="Guerrero-Gonzalez M.L."/>
            <person name="Marino-Ramirez L."/>
            <person name="Landsman D."/>
            <person name="Rodriguez-Kessler M."/>
            <person name="Delgado-Sanchez P."/>
        </authorList>
    </citation>
    <scope>NUCLEOTIDE SEQUENCE</scope>
    <source>
        <tissue evidence="2">Cladode</tissue>
    </source>
</reference>
<dbReference type="PANTHER" id="PTHR36713:SF1">
    <property type="entry name" value="OS09G0344700 PROTEIN"/>
    <property type="match status" value="1"/>
</dbReference>
<organism evidence="2">
    <name type="scientific">Opuntia streptacantha</name>
    <name type="common">Prickly pear cactus</name>
    <name type="synonym">Opuntia cardona</name>
    <dbReference type="NCBI Taxonomy" id="393608"/>
    <lineage>
        <taxon>Eukaryota</taxon>
        <taxon>Viridiplantae</taxon>
        <taxon>Streptophyta</taxon>
        <taxon>Embryophyta</taxon>
        <taxon>Tracheophyta</taxon>
        <taxon>Spermatophyta</taxon>
        <taxon>Magnoliopsida</taxon>
        <taxon>eudicotyledons</taxon>
        <taxon>Gunneridae</taxon>
        <taxon>Pentapetalae</taxon>
        <taxon>Caryophyllales</taxon>
        <taxon>Cactineae</taxon>
        <taxon>Cactaceae</taxon>
        <taxon>Opuntioideae</taxon>
        <taxon>Opuntia</taxon>
    </lineage>
</organism>
<protein>
    <submittedName>
        <fullName evidence="2">Uncharacterized protein</fullName>
    </submittedName>
</protein>
<accession>A0A7C9CHZ6</accession>
<proteinExistence type="predicted"/>
<dbReference type="PANTHER" id="PTHR36713">
    <property type="entry name" value="OS09G0344700 PROTEIN"/>
    <property type="match status" value="1"/>
</dbReference>
<evidence type="ECO:0000256" key="1">
    <source>
        <dbReference type="SAM" id="MobiDB-lite"/>
    </source>
</evidence>
<reference evidence="2" key="1">
    <citation type="journal article" date="2013" name="J. Plant Res.">
        <title>Effect of fungi and light on seed germination of three Opuntia species from semiarid lands of central Mexico.</title>
        <authorList>
            <person name="Delgado-Sanchez P."/>
            <person name="Jimenez-Bremont J.F."/>
            <person name="Guerrero-Gonzalez Mde L."/>
            <person name="Flores J."/>
        </authorList>
    </citation>
    <scope>NUCLEOTIDE SEQUENCE</scope>
    <source>
        <tissue evidence="2">Cladode</tissue>
    </source>
</reference>
<name>A0A7C9CHZ6_OPUST</name>